<keyword evidence="4" id="KW-0862">Zinc</keyword>
<gene>
    <name evidence="8" type="ORF">UXM345_LOCUS30287</name>
</gene>
<accession>A0A820E9I8</accession>
<dbReference type="SUPFAM" id="SSF53098">
    <property type="entry name" value="Ribonuclease H-like"/>
    <property type="match status" value="1"/>
</dbReference>
<dbReference type="AlphaFoldDB" id="A0A820E9I8"/>
<evidence type="ECO:0000313" key="9">
    <source>
        <dbReference type="Proteomes" id="UP000663842"/>
    </source>
</evidence>
<dbReference type="GO" id="GO:0046983">
    <property type="term" value="F:protein dimerization activity"/>
    <property type="evidence" value="ECO:0007669"/>
    <property type="project" value="InterPro"/>
</dbReference>
<proteinExistence type="predicted"/>
<keyword evidence="5" id="KW-0539">Nucleus</keyword>
<dbReference type="EMBL" id="CAJOBF010007848">
    <property type="protein sequence ID" value="CAF4242930.1"/>
    <property type="molecule type" value="Genomic_DNA"/>
</dbReference>
<feature type="region of interest" description="Disordered" evidence="6">
    <location>
        <begin position="334"/>
        <end position="386"/>
    </location>
</feature>
<comment type="subcellular location">
    <subcellularLocation>
        <location evidence="1">Nucleus</location>
    </subcellularLocation>
</comment>
<dbReference type="GO" id="GO:0005634">
    <property type="term" value="C:nucleus"/>
    <property type="evidence" value="ECO:0007669"/>
    <property type="project" value="UniProtKB-SubCell"/>
</dbReference>
<dbReference type="GO" id="GO:0008270">
    <property type="term" value="F:zinc ion binding"/>
    <property type="evidence" value="ECO:0007669"/>
    <property type="project" value="UniProtKB-KW"/>
</dbReference>
<keyword evidence="3" id="KW-0863">Zinc-finger</keyword>
<dbReference type="Proteomes" id="UP000663842">
    <property type="component" value="Unassembled WGS sequence"/>
</dbReference>
<evidence type="ECO:0000256" key="1">
    <source>
        <dbReference type="ARBA" id="ARBA00004123"/>
    </source>
</evidence>
<dbReference type="PANTHER" id="PTHR46481">
    <property type="entry name" value="ZINC FINGER BED DOMAIN-CONTAINING PROTEIN 4"/>
    <property type="match status" value="1"/>
</dbReference>
<dbReference type="InterPro" id="IPR012337">
    <property type="entry name" value="RNaseH-like_sf"/>
</dbReference>
<feature type="domain" description="HAT C-terminal dimerisation" evidence="7">
    <location>
        <begin position="697"/>
        <end position="754"/>
    </location>
</feature>
<evidence type="ECO:0000256" key="3">
    <source>
        <dbReference type="ARBA" id="ARBA00022771"/>
    </source>
</evidence>
<feature type="non-terminal residue" evidence="8">
    <location>
        <position position="1"/>
    </location>
</feature>
<evidence type="ECO:0000313" key="8">
    <source>
        <dbReference type="EMBL" id="CAF4242930.1"/>
    </source>
</evidence>
<evidence type="ECO:0000256" key="2">
    <source>
        <dbReference type="ARBA" id="ARBA00022723"/>
    </source>
</evidence>
<feature type="region of interest" description="Disordered" evidence="6">
    <location>
        <begin position="1"/>
        <end position="22"/>
    </location>
</feature>
<comment type="caution">
    <text evidence="8">The sequence shown here is derived from an EMBL/GenBank/DDBJ whole genome shotgun (WGS) entry which is preliminary data.</text>
</comment>
<reference evidence="8" key="1">
    <citation type="submission" date="2021-02" db="EMBL/GenBank/DDBJ databases">
        <authorList>
            <person name="Nowell W R."/>
        </authorList>
    </citation>
    <scope>NUCLEOTIDE SEQUENCE</scope>
</reference>
<evidence type="ECO:0000256" key="4">
    <source>
        <dbReference type="ARBA" id="ARBA00022833"/>
    </source>
</evidence>
<protein>
    <recommendedName>
        <fullName evidence="7">HAT C-terminal dimerisation domain-containing protein</fullName>
    </recommendedName>
</protein>
<dbReference type="Pfam" id="PF05699">
    <property type="entry name" value="Dimer_Tnp_hAT"/>
    <property type="match status" value="1"/>
</dbReference>
<evidence type="ECO:0000256" key="5">
    <source>
        <dbReference type="ARBA" id="ARBA00023242"/>
    </source>
</evidence>
<feature type="compositionally biased region" description="Basic and acidic residues" evidence="6">
    <location>
        <begin position="351"/>
        <end position="361"/>
    </location>
</feature>
<feature type="compositionally biased region" description="Acidic residues" evidence="6">
    <location>
        <begin position="362"/>
        <end position="378"/>
    </location>
</feature>
<keyword evidence="2" id="KW-0479">Metal-binding</keyword>
<name>A0A820E9I8_9BILA</name>
<evidence type="ECO:0000256" key="6">
    <source>
        <dbReference type="SAM" id="MobiDB-lite"/>
    </source>
</evidence>
<organism evidence="8 9">
    <name type="scientific">Rotaria magnacalcarata</name>
    <dbReference type="NCBI Taxonomy" id="392030"/>
    <lineage>
        <taxon>Eukaryota</taxon>
        <taxon>Metazoa</taxon>
        <taxon>Spiralia</taxon>
        <taxon>Gnathifera</taxon>
        <taxon>Rotifera</taxon>
        <taxon>Eurotatoria</taxon>
        <taxon>Bdelloidea</taxon>
        <taxon>Philodinida</taxon>
        <taxon>Philodinidae</taxon>
        <taxon>Rotaria</taxon>
    </lineage>
</organism>
<dbReference type="PANTHER" id="PTHR46481:SF10">
    <property type="entry name" value="ZINC FINGER BED DOMAIN-CONTAINING PROTEIN 39"/>
    <property type="match status" value="1"/>
</dbReference>
<sequence length="769" mass="88322">MEVSQQHDEDHPIASIDSNNQNRRTIKKNELLNQHFTKLNTGGYYCKLCVGSKNSNKVHKQVTYSDANLRSHLARQHKLTHVLYPSQRLQHQVKPQVLSSDLKNKLDDALVYAIIKDSRSFGDFQKVGFQHFLKIVLPDTNYKGPHRTTIRKRMGILYSSYRKALIDELSSVSDIALTTDSWSSPCPVHFVCITAHYYDKEFGYISKVISFRRFIGRSFAVRIRHFIRSELKKLKISNKICSITTDNGPNIKLAANTKEFGIHIPCLAHGIHLTVVGGLGIWKKRKALQYIIHELIHYNNIQQTRSSTQITTDEENEEEQIGYTDINDGEEICEDDIEDNDSNCSDASDQESIKDYSKNDIPDDENSNSEDSGEDEESFSQQPQYDNYVGNESQYISVTGSQEIIYNLLQRARTLITAVHRSSNLDKYVRDQIYSKQQDSNKRSKEDNTEPVLYNELVMDFRCQWSSTFKMLNRFIILSSILNDVTFTPKNIDGVESQQVLKLSKLAFSHDDWNWLSALEFVLHRFEQSTRLLSGRTYQTLSLGKMILNGLKHFLSNQKPDQPMINQLKTLLLKTFEEYCEKNLSSEAEEAIVIASFLNPTTYFYLQDDEKFIKKAKQLIVSTSKGEQFKSTYSSSSISRTLTRSIPKIMKKPLLAIETFLSNCEAPLPLSSSTSSATKLYTVQQEIGYYISSIDKETDFQEYWNKNQNCLPILSRMVRHYCIIPITSVASESAFSIAGYVQRKQRCSLSATTLRYSMLLRNLEAHHIN</sequence>
<dbReference type="InterPro" id="IPR052035">
    <property type="entry name" value="ZnF_BED_domain_contain"/>
</dbReference>
<dbReference type="InterPro" id="IPR008906">
    <property type="entry name" value="HATC_C_dom"/>
</dbReference>
<feature type="compositionally biased region" description="Basic and acidic residues" evidence="6">
    <location>
        <begin position="1"/>
        <end position="12"/>
    </location>
</feature>
<evidence type="ECO:0000259" key="7">
    <source>
        <dbReference type="Pfam" id="PF05699"/>
    </source>
</evidence>